<comment type="subcellular location">
    <subcellularLocation>
        <location evidence="1">Nucleus</location>
    </subcellularLocation>
</comment>
<dbReference type="EMBL" id="JAJHUN010000002">
    <property type="protein sequence ID" value="KAJ4161587.1"/>
    <property type="molecule type" value="Genomic_DNA"/>
</dbReference>
<sequence length="592" mass="66751">MGPPNLPPFRLDCMGDFGDDDQRPVKRIRLDQVNVGQYGAPPEGHEHEFPEGWSASQSFYSDWIFPSATSPLPMSIFGSGAGMGLNSSAPINSPMTAHMISPVDGSMAQVPRDMHFHTAPNLTGISATFPASQQHAIDTNEAPQLLPFQFGLNIAMDAIGRQLFAFYIHNWCPGRTVLTKTNVWLTGFASIQYSPGVLAAIQSLAGIYIYDYLPSNSLQRQVNKKFAIAEARLSELLQDTRSLDDNESSELVMLALLLSMQDVVLTERRLQKPYHPRWLVGFTQAEHVLQFTDPGSRFYKEQNVQVSSLRLSQSVIVGRAVILAQLMMPLPPIDTFDPIAETKCFGFLLYGSEADMYEIHGGCGFSKRVLHIFSQVAYCSLRILQDAETPIVPITAQMLYEQLLQLHQWSGEYDSWEAAKSRPQPIEWIRQTDENYVIQEAKEMTEVTAEAWRIAGIVYLQCRLFRLPRNHYMVVNNIADLAKCISITPASGPIFTAQAPLLPAFFLGLLATMEEHIQVAEIWFQQVIKTPVRSTVPPLYRTLERIQSWLFHEVPVPAINMELPHAIAERQPWWERMVSKVQKKENEVLCLT</sequence>
<dbReference type="GO" id="GO:0003700">
    <property type="term" value="F:DNA-binding transcription factor activity"/>
    <property type="evidence" value="ECO:0007669"/>
    <property type="project" value="TreeGrafter"/>
</dbReference>
<accession>A0A9W8QM02</accession>
<dbReference type="KEGG" id="amus:LMH87_007618"/>
<dbReference type="AlphaFoldDB" id="A0A9W8QM02"/>
<name>A0A9W8QM02_AKAMU</name>
<dbReference type="Pfam" id="PF11951">
    <property type="entry name" value="Fungal_trans_2"/>
    <property type="match status" value="1"/>
</dbReference>
<gene>
    <name evidence="3" type="ORF">LMH87_007618</name>
</gene>
<dbReference type="InterPro" id="IPR021858">
    <property type="entry name" value="Fun_TF"/>
</dbReference>
<dbReference type="PANTHER" id="PTHR37534">
    <property type="entry name" value="TRANSCRIPTIONAL ACTIVATOR PROTEIN UGA3"/>
    <property type="match status" value="1"/>
</dbReference>
<protein>
    <recommendedName>
        <fullName evidence="5">Transcription factor domain-containing protein</fullName>
    </recommendedName>
</protein>
<dbReference type="GO" id="GO:0000976">
    <property type="term" value="F:transcription cis-regulatory region binding"/>
    <property type="evidence" value="ECO:0007669"/>
    <property type="project" value="TreeGrafter"/>
</dbReference>
<dbReference type="GeneID" id="80894777"/>
<dbReference type="GO" id="GO:0045944">
    <property type="term" value="P:positive regulation of transcription by RNA polymerase II"/>
    <property type="evidence" value="ECO:0007669"/>
    <property type="project" value="TreeGrafter"/>
</dbReference>
<organism evidence="3 4">
    <name type="scientific">Akanthomyces muscarius</name>
    <name type="common">Entomopathogenic fungus</name>
    <name type="synonym">Lecanicillium muscarium</name>
    <dbReference type="NCBI Taxonomy" id="2231603"/>
    <lineage>
        <taxon>Eukaryota</taxon>
        <taxon>Fungi</taxon>
        <taxon>Dikarya</taxon>
        <taxon>Ascomycota</taxon>
        <taxon>Pezizomycotina</taxon>
        <taxon>Sordariomycetes</taxon>
        <taxon>Hypocreomycetidae</taxon>
        <taxon>Hypocreales</taxon>
        <taxon>Cordycipitaceae</taxon>
        <taxon>Akanthomyces</taxon>
    </lineage>
</organism>
<evidence type="ECO:0008006" key="5">
    <source>
        <dbReference type="Google" id="ProtNLM"/>
    </source>
</evidence>
<keyword evidence="2" id="KW-0539">Nucleus</keyword>
<dbReference type="GO" id="GO:0005634">
    <property type="term" value="C:nucleus"/>
    <property type="evidence" value="ECO:0007669"/>
    <property type="project" value="UniProtKB-SubCell"/>
</dbReference>
<evidence type="ECO:0000313" key="3">
    <source>
        <dbReference type="EMBL" id="KAJ4161587.1"/>
    </source>
</evidence>
<dbReference type="Proteomes" id="UP001144673">
    <property type="component" value="Unassembled WGS sequence"/>
</dbReference>
<evidence type="ECO:0000256" key="2">
    <source>
        <dbReference type="ARBA" id="ARBA00023242"/>
    </source>
</evidence>
<keyword evidence="4" id="KW-1185">Reference proteome</keyword>
<reference evidence="3" key="1">
    <citation type="journal article" date="2023" name="Access Microbiol">
        <title>De-novo genome assembly for Akanthomyces muscarius, a biocontrol agent of insect agricultural pests.</title>
        <authorList>
            <person name="Erdos Z."/>
            <person name="Studholme D.J."/>
            <person name="Raymond B."/>
            <person name="Sharma M."/>
        </authorList>
    </citation>
    <scope>NUCLEOTIDE SEQUENCE</scope>
    <source>
        <strain evidence="3">Ve6</strain>
    </source>
</reference>
<evidence type="ECO:0000256" key="1">
    <source>
        <dbReference type="ARBA" id="ARBA00004123"/>
    </source>
</evidence>
<evidence type="ECO:0000313" key="4">
    <source>
        <dbReference type="Proteomes" id="UP001144673"/>
    </source>
</evidence>
<dbReference type="PANTHER" id="PTHR37534:SF7">
    <property type="entry name" value="TRANSCRIPTIONAL ACTIVATOR PROTEIN UGA3"/>
    <property type="match status" value="1"/>
</dbReference>
<comment type="caution">
    <text evidence="3">The sequence shown here is derived from an EMBL/GenBank/DDBJ whole genome shotgun (WGS) entry which is preliminary data.</text>
</comment>
<proteinExistence type="predicted"/>
<dbReference type="RefSeq" id="XP_056057971.1">
    <property type="nucleotide sequence ID" value="XM_056199531.1"/>
</dbReference>